<keyword evidence="3" id="KW-1185">Reference proteome</keyword>
<evidence type="ECO:0000313" key="2">
    <source>
        <dbReference type="EMBL" id="GAA5526168.1"/>
    </source>
</evidence>
<reference evidence="2 3" key="1">
    <citation type="submission" date="2024-02" db="EMBL/GenBank/DDBJ databases">
        <title>Microbulbifer aestuariivivens NBRC 112533.</title>
        <authorList>
            <person name="Ichikawa N."/>
            <person name="Katano-Makiyama Y."/>
            <person name="Hidaka K."/>
        </authorList>
    </citation>
    <scope>NUCLEOTIDE SEQUENCE [LARGE SCALE GENOMIC DNA]</scope>
    <source>
        <strain evidence="2 3">NBRC 112533</strain>
    </source>
</reference>
<proteinExistence type="predicted"/>
<organism evidence="2 3">
    <name type="scientific">Microbulbifer aestuariivivens</name>
    <dbReference type="NCBI Taxonomy" id="1908308"/>
    <lineage>
        <taxon>Bacteria</taxon>
        <taxon>Pseudomonadati</taxon>
        <taxon>Pseudomonadota</taxon>
        <taxon>Gammaproteobacteria</taxon>
        <taxon>Cellvibrionales</taxon>
        <taxon>Microbulbiferaceae</taxon>
        <taxon>Microbulbifer</taxon>
    </lineage>
</organism>
<name>A0ABP9WU87_9GAMM</name>
<accession>A0ABP9WU87</accession>
<evidence type="ECO:0000256" key="1">
    <source>
        <dbReference type="SAM" id="MobiDB-lite"/>
    </source>
</evidence>
<gene>
    <name evidence="2" type="ORF">Maes01_02763</name>
</gene>
<comment type="caution">
    <text evidence="2">The sequence shown here is derived from an EMBL/GenBank/DDBJ whole genome shotgun (WGS) entry which is preliminary data.</text>
</comment>
<evidence type="ECO:0000313" key="3">
    <source>
        <dbReference type="Proteomes" id="UP001408594"/>
    </source>
</evidence>
<dbReference type="EMBL" id="BAABRT010000030">
    <property type="protein sequence ID" value="GAA5526168.1"/>
    <property type="molecule type" value="Genomic_DNA"/>
</dbReference>
<dbReference type="Proteomes" id="UP001408594">
    <property type="component" value="Unassembled WGS sequence"/>
</dbReference>
<protein>
    <submittedName>
        <fullName evidence="2">Uncharacterized protein</fullName>
    </submittedName>
</protein>
<feature type="region of interest" description="Disordered" evidence="1">
    <location>
        <begin position="1"/>
        <end position="20"/>
    </location>
</feature>
<sequence>MRTLFEPEAAQLPETSERSEANPFGSLALALSILCEKPGYCRAFLFNRRVSRGTRMRTPFEPETSERSEANPLCQKRSCFTDVH</sequence>